<evidence type="ECO:0000256" key="1">
    <source>
        <dbReference type="SAM" id="MobiDB-lite"/>
    </source>
</evidence>
<feature type="region of interest" description="Disordered" evidence="1">
    <location>
        <begin position="1"/>
        <end position="54"/>
    </location>
</feature>
<dbReference type="AlphaFoldDB" id="A0A392W2L7"/>
<keyword evidence="3" id="KW-1185">Reference proteome</keyword>
<feature type="compositionally biased region" description="Polar residues" evidence="1">
    <location>
        <begin position="1"/>
        <end position="16"/>
    </location>
</feature>
<name>A0A392W2L7_9FABA</name>
<organism evidence="2 3">
    <name type="scientific">Trifolium medium</name>
    <dbReference type="NCBI Taxonomy" id="97028"/>
    <lineage>
        <taxon>Eukaryota</taxon>
        <taxon>Viridiplantae</taxon>
        <taxon>Streptophyta</taxon>
        <taxon>Embryophyta</taxon>
        <taxon>Tracheophyta</taxon>
        <taxon>Spermatophyta</taxon>
        <taxon>Magnoliopsida</taxon>
        <taxon>eudicotyledons</taxon>
        <taxon>Gunneridae</taxon>
        <taxon>Pentapetalae</taxon>
        <taxon>rosids</taxon>
        <taxon>fabids</taxon>
        <taxon>Fabales</taxon>
        <taxon>Fabaceae</taxon>
        <taxon>Papilionoideae</taxon>
        <taxon>50 kb inversion clade</taxon>
        <taxon>NPAAA clade</taxon>
        <taxon>Hologalegina</taxon>
        <taxon>IRL clade</taxon>
        <taxon>Trifolieae</taxon>
        <taxon>Trifolium</taxon>
    </lineage>
</organism>
<sequence length="54" mass="6288">MLNSVNNESPLVTNTTSQLSNQSRHHRQSRRSLGNVDEQADLRSREQENRPRWG</sequence>
<feature type="compositionally biased region" description="Basic and acidic residues" evidence="1">
    <location>
        <begin position="40"/>
        <end position="54"/>
    </location>
</feature>
<evidence type="ECO:0000313" key="3">
    <source>
        <dbReference type="Proteomes" id="UP000265520"/>
    </source>
</evidence>
<protein>
    <submittedName>
        <fullName evidence="2">Uncharacterized protein</fullName>
    </submittedName>
</protein>
<accession>A0A392W2L7</accession>
<dbReference type="EMBL" id="LXQA011368963">
    <property type="protein sequence ID" value="MCI94878.1"/>
    <property type="molecule type" value="Genomic_DNA"/>
</dbReference>
<dbReference type="Proteomes" id="UP000265520">
    <property type="component" value="Unassembled WGS sequence"/>
</dbReference>
<reference evidence="2 3" key="1">
    <citation type="journal article" date="2018" name="Front. Plant Sci.">
        <title>Red Clover (Trifolium pratense) and Zigzag Clover (T. medium) - A Picture of Genomic Similarities and Differences.</title>
        <authorList>
            <person name="Dluhosova J."/>
            <person name="Istvanek J."/>
            <person name="Nedelnik J."/>
            <person name="Repkova J."/>
        </authorList>
    </citation>
    <scope>NUCLEOTIDE SEQUENCE [LARGE SCALE GENOMIC DNA]</scope>
    <source>
        <strain evidence="3">cv. 10/8</strain>
        <tissue evidence="2">Leaf</tissue>
    </source>
</reference>
<proteinExistence type="predicted"/>
<comment type="caution">
    <text evidence="2">The sequence shown here is derived from an EMBL/GenBank/DDBJ whole genome shotgun (WGS) entry which is preliminary data.</text>
</comment>
<feature type="non-terminal residue" evidence="2">
    <location>
        <position position="54"/>
    </location>
</feature>
<evidence type="ECO:0000313" key="2">
    <source>
        <dbReference type="EMBL" id="MCI94878.1"/>
    </source>
</evidence>